<keyword evidence="4" id="KW-0325">Glycoprotein</keyword>
<protein>
    <recommendedName>
        <fullName evidence="6">SMP-30/Gluconolactonase/LRE-like region domain-containing protein</fullName>
    </recommendedName>
</protein>
<organism evidence="5">
    <name type="scientific">marine metagenome</name>
    <dbReference type="NCBI Taxonomy" id="408172"/>
    <lineage>
        <taxon>unclassified sequences</taxon>
        <taxon>metagenomes</taxon>
        <taxon>ecological metagenomes</taxon>
    </lineage>
</organism>
<proteinExistence type="inferred from homology"/>
<keyword evidence="3" id="KW-1015">Disulfide bond</keyword>
<evidence type="ECO:0000256" key="2">
    <source>
        <dbReference type="ARBA" id="ARBA00022801"/>
    </source>
</evidence>
<sequence>IELFRYEVDSLFHIRSVSGSLMISPNDIVMINRDQFYVTNDHGSSSTIEQTFEEYLQLRKCNALFYDGKEFRVVASGLGFANGININDDGSLLYIAETIGKQVSIFSRDMKTNGLDLIESIDFNSGVDNIETDSDGSLWIGSHPKMYTFSRHMNDSSVLSPSQVYKVSLDQSNKYTVDEIYLNLGGELSGSTVAAVYDSTILIGSVFESYFLDCNY</sequence>
<evidence type="ECO:0000313" key="5">
    <source>
        <dbReference type="EMBL" id="SVE11896.1"/>
    </source>
</evidence>
<dbReference type="InterPro" id="IPR051288">
    <property type="entry name" value="Serum_paraoxonase/arylesterase"/>
</dbReference>
<dbReference type="PANTHER" id="PTHR11799">
    <property type="entry name" value="PARAOXONASE"/>
    <property type="match status" value="1"/>
</dbReference>
<dbReference type="PRINTS" id="PR01785">
    <property type="entry name" value="PARAOXONASE"/>
</dbReference>
<dbReference type="InterPro" id="IPR011042">
    <property type="entry name" value="6-blade_b-propeller_TolB-like"/>
</dbReference>
<comment type="similarity">
    <text evidence="1">Belongs to the paraoxonase family.</text>
</comment>
<dbReference type="PANTHER" id="PTHR11799:SF12">
    <property type="entry name" value="PARAOXONASE-RELATED"/>
    <property type="match status" value="1"/>
</dbReference>
<dbReference type="EMBL" id="UINC01195364">
    <property type="protein sequence ID" value="SVE11896.1"/>
    <property type="molecule type" value="Genomic_DNA"/>
</dbReference>
<keyword evidence="2" id="KW-0378">Hydrolase</keyword>
<gene>
    <name evidence="5" type="ORF">METZ01_LOCUS464750</name>
</gene>
<dbReference type="GO" id="GO:0004064">
    <property type="term" value="F:arylesterase activity"/>
    <property type="evidence" value="ECO:0007669"/>
    <property type="project" value="InterPro"/>
</dbReference>
<name>A0A383AVA0_9ZZZZ</name>
<evidence type="ECO:0000256" key="1">
    <source>
        <dbReference type="ARBA" id="ARBA00008595"/>
    </source>
</evidence>
<dbReference type="AlphaFoldDB" id="A0A383AVA0"/>
<evidence type="ECO:0008006" key="6">
    <source>
        <dbReference type="Google" id="ProtNLM"/>
    </source>
</evidence>
<evidence type="ECO:0000256" key="3">
    <source>
        <dbReference type="ARBA" id="ARBA00023157"/>
    </source>
</evidence>
<dbReference type="Gene3D" id="2.120.10.30">
    <property type="entry name" value="TolB, C-terminal domain"/>
    <property type="match status" value="1"/>
</dbReference>
<feature type="non-terminal residue" evidence="5">
    <location>
        <position position="1"/>
    </location>
</feature>
<dbReference type="Pfam" id="PF01731">
    <property type="entry name" value="Arylesterase"/>
    <property type="match status" value="1"/>
</dbReference>
<dbReference type="SUPFAM" id="SSF63829">
    <property type="entry name" value="Calcium-dependent phosphotriesterase"/>
    <property type="match status" value="1"/>
</dbReference>
<reference evidence="5" key="1">
    <citation type="submission" date="2018-05" db="EMBL/GenBank/DDBJ databases">
        <authorList>
            <person name="Lanie J.A."/>
            <person name="Ng W.-L."/>
            <person name="Kazmierczak K.M."/>
            <person name="Andrzejewski T.M."/>
            <person name="Davidsen T.M."/>
            <person name="Wayne K.J."/>
            <person name="Tettelin H."/>
            <person name="Glass J.I."/>
            <person name="Rusch D."/>
            <person name="Podicherti R."/>
            <person name="Tsui H.-C.T."/>
            <person name="Winkler M.E."/>
        </authorList>
    </citation>
    <scope>NUCLEOTIDE SEQUENCE</scope>
</reference>
<evidence type="ECO:0000256" key="4">
    <source>
        <dbReference type="ARBA" id="ARBA00023180"/>
    </source>
</evidence>
<dbReference type="InterPro" id="IPR002640">
    <property type="entry name" value="Arylesterase"/>
</dbReference>
<accession>A0A383AVA0</accession>